<feature type="active site" description="Proton acceptor" evidence="6">
    <location>
        <position position="311"/>
    </location>
</feature>
<dbReference type="PANTHER" id="PTHR10091">
    <property type="entry name" value="ALDOSE-1-EPIMERASE"/>
    <property type="match status" value="1"/>
</dbReference>
<evidence type="ECO:0000256" key="2">
    <source>
        <dbReference type="ARBA" id="ARBA00006206"/>
    </source>
</evidence>
<feature type="active site" description="Proton donor" evidence="6">
    <location>
        <position position="183"/>
    </location>
</feature>
<comment type="similarity">
    <text evidence="2 5">Belongs to the aldose epimerase family.</text>
</comment>
<dbReference type="Gene3D" id="2.70.98.10">
    <property type="match status" value="1"/>
</dbReference>
<dbReference type="Proteomes" id="UP000469325">
    <property type="component" value="Unassembled WGS sequence"/>
</dbReference>
<comment type="caution">
    <text evidence="9">The sequence shown here is derived from an EMBL/GenBank/DDBJ whole genome shotgun (WGS) entry which is preliminary data.</text>
</comment>
<protein>
    <recommendedName>
        <fullName evidence="5">Aldose 1-epimerase</fullName>
        <ecNumber evidence="5">5.1.3.3</ecNumber>
    </recommendedName>
</protein>
<sequence>MSVETRGFGRMSDGREASLVVLSNGAGMRVGVSQVGACLQSVLVPDGRGNLIDVLLGRDGAPGYENNPSLLGAIVGRCANRIAGATFDLGGTTFRLARNEGENNNHSGPHMWFERLWTIASGPDQTADGGATVTMGLLSRTGDQGFPGAVNVRVTYALWADNRLTVHYEAEPSATTIINLTCHAYWNLNGHASGSVLGHALQLEAERYTPADEHHIPTGQILDVAGTPFDFRAAKTLGRDATQAGEGYDTNFALHNDERVERVATLAGDQTGITMDVLTDAPGLQVYTGRWLDDIGKGGAHYRPYDGVALEAQFYPDAIHHKNFPQPVYAPGHPFVSTTTFAFGTSD</sequence>
<dbReference type="GO" id="GO:0030246">
    <property type="term" value="F:carbohydrate binding"/>
    <property type="evidence" value="ECO:0007669"/>
    <property type="project" value="InterPro"/>
</dbReference>
<evidence type="ECO:0000313" key="10">
    <source>
        <dbReference type="Proteomes" id="UP000469325"/>
    </source>
</evidence>
<keyword evidence="3 5" id="KW-0413">Isomerase</keyword>
<dbReference type="InterPro" id="IPR011013">
    <property type="entry name" value="Gal_mutarotase_sf_dom"/>
</dbReference>
<dbReference type="EMBL" id="VUNC01000001">
    <property type="protein sequence ID" value="MST71890.1"/>
    <property type="molecule type" value="Genomic_DNA"/>
</dbReference>
<dbReference type="UniPathway" id="UPA00242"/>
<evidence type="ECO:0000313" key="9">
    <source>
        <dbReference type="EMBL" id="MST71890.1"/>
    </source>
</evidence>
<dbReference type="RefSeq" id="WP_154433630.1">
    <property type="nucleotide sequence ID" value="NZ_VUNC01000001.1"/>
</dbReference>
<comment type="pathway">
    <text evidence="1 5">Carbohydrate metabolism; hexose metabolism.</text>
</comment>
<proteinExistence type="inferred from homology"/>
<evidence type="ECO:0000256" key="8">
    <source>
        <dbReference type="PIRSR" id="PIRSR005096-3"/>
    </source>
</evidence>
<dbReference type="PIRSF" id="PIRSF005096">
    <property type="entry name" value="GALM"/>
    <property type="match status" value="1"/>
</dbReference>
<evidence type="ECO:0000256" key="7">
    <source>
        <dbReference type="PIRSR" id="PIRSR005096-2"/>
    </source>
</evidence>
<dbReference type="InterPro" id="IPR014718">
    <property type="entry name" value="GH-type_carb-bd"/>
</dbReference>
<dbReference type="GO" id="GO:0004034">
    <property type="term" value="F:aldose 1-epimerase activity"/>
    <property type="evidence" value="ECO:0007669"/>
    <property type="project" value="UniProtKB-EC"/>
</dbReference>
<reference evidence="9 10" key="1">
    <citation type="submission" date="2019-08" db="EMBL/GenBank/DDBJ databases">
        <title>In-depth cultivation of the pig gut microbiome towards novel bacterial diversity and tailored functional studies.</title>
        <authorList>
            <person name="Wylensek D."/>
            <person name="Hitch T.C.A."/>
            <person name="Clavel T."/>
        </authorList>
    </citation>
    <scope>NUCLEOTIDE SEQUENCE [LARGE SCALE GENOMIC DNA]</scope>
    <source>
        <strain evidence="9 10">CA-Schmier-601-WT-1</strain>
    </source>
</reference>
<comment type="catalytic activity">
    <reaction evidence="5">
        <text>alpha-D-glucose = beta-D-glucose</text>
        <dbReference type="Rhea" id="RHEA:10264"/>
        <dbReference type="ChEBI" id="CHEBI:15903"/>
        <dbReference type="ChEBI" id="CHEBI:17925"/>
        <dbReference type="EC" id="5.1.3.3"/>
    </reaction>
</comment>
<evidence type="ECO:0000256" key="1">
    <source>
        <dbReference type="ARBA" id="ARBA00005028"/>
    </source>
</evidence>
<organism evidence="9 10">
    <name type="scientific">Olsenella porci</name>
    <dbReference type="NCBI Taxonomy" id="2652279"/>
    <lineage>
        <taxon>Bacteria</taxon>
        <taxon>Bacillati</taxon>
        <taxon>Actinomycetota</taxon>
        <taxon>Coriobacteriia</taxon>
        <taxon>Coriobacteriales</taxon>
        <taxon>Atopobiaceae</taxon>
        <taxon>Olsenella</taxon>
    </lineage>
</organism>
<dbReference type="AlphaFoldDB" id="A0A6N7X8M2"/>
<dbReference type="InterPro" id="IPR008183">
    <property type="entry name" value="Aldose_1/G6P_1-epimerase"/>
</dbReference>
<dbReference type="GO" id="GO:0006006">
    <property type="term" value="P:glucose metabolic process"/>
    <property type="evidence" value="ECO:0007669"/>
    <property type="project" value="TreeGrafter"/>
</dbReference>
<evidence type="ECO:0000256" key="5">
    <source>
        <dbReference type="PIRNR" id="PIRNR005096"/>
    </source>
</evidence>
<dbReference type="NCBIfam" id="NF008277">
    <property type="entry name" value="PRK11055.1"/>
    <property type="match status" value="1"/>
</dbReference>
<name>A0A6N7X8M2_9ACTN</name>
<evidence type="ECO:0000256" key="4">
    <source>
        <dbReference type="ARBA" id="ARBA00023277"/>
    </source>
</evidence>
<dbReference type="SUPFAM" id="SSF74650">
    <property type="entry name" value="Galactose mutarotase-like"/>
    <property type="match status" value="1"/>
</dbReference>
<dbReference type="GO" id="GO:0033499">
    <property type="term" value="P:galactose catabolic process via UDP-galactose, Leloir pathway"/>
    <property type="evidence" value="ECO:0007669"/>
    <property type="project" value="TreeGrafter"/>
</dbReference>
<evidence type="ECO:0000256" key="3">
    <source>
        <dbReference type="ARBA" id="ARBA00023235"/>
    </source>
</evidence>
<dbReference type="PANTHER" id="PTHR10091:SF0">
    <property type="entry name" value="GALACTOSE MUTAROTASE"/>
    <property type="match status" value="1"/>
</dbReference>
<accession>A0A6N7X8M2</accession>
<feature type="binding site" evidence="7">
    <location>
        <position position="249"/>
    </location>
    <ligand>
        <name>beta-D-galactose</name>
        <dbReference type="ChEBI" id="CHEBI:27667"/>
    </ligand>
</feature>
<keyword evidence="4 5" id="KW-0119">Carbohydrate metabolism</keyword>
<dbReference type="CDD" id="cd09019">
    <property type="entry name" value="galactose_mutarotase_like"/>
    <property type="match status" value="1"/>
</dbReference>
<dbReference type="InterPro" id="IPR047215">
    <property type="entry name" value="Galactose_mutarotase-like"/>
</dbReference>
<feature type="binding site" evidence="8">
    <location>
        <begin position="80"/>
        <end position="81"/>
    </location>
    <ligand>
        <name>beta-D-galactose</name>
        <dbReference type="ChEBI" id="CHEBI:27667"/>
    </ligand>
</feature>
<dbReference type="Pfam" id="PF01263">
    <property type="entry name" value="Aldose_epim"/>
    <property type="match status" value="1"/>
</dbReference>
<dbReference type="InterPro" id="IPR015443">
    <property type="entry name" value="Aldose_1-epimerase"/>
</dbReference>
<gene>
    <name evidence="9" type="ORF">FYJ68_02030</name>
</gene>
<evidence type="ECO:0000256" key="6">
    <source>
        <dbReference type="PIRSR" id="PIRSR005096-1"/>
    </source>
</evidence>
<dbReference type="EC" id="5.1.3.3" evidence="5"/>
<feature type="binding site" evidence="8">
    <location>
        <begin position="183"/>
        <end position="185"/>
    </location>
    <ligand>
        <name>beta-D-galactose</name>
        <dbReference type="ChEBI" id="CHEBI:27667"/>
    </ligand>
</feature>
<keyword evidence="10" id="KW-1185">Reference proteome</keyword>